<evidence type="ECO:0000313" key="1">
    <source>
        <dbReference type="EMBL" id="MBI4727854.1"/>
    </source>
</evidence>
<gene>
    <name evidence="1" type="ORF">HY768_11685</name>
</gene>
<accession>A0A933IED2</accession>
<name>A0A933IED2_UNCT6</name>
<comment type="caution">
    <text evidence="1">The sequence shown here is derived from an EMBL/GenBank/DDBJ whole genome shotgun (WGS) entry which is preliminary data.</text>
</comment>
<dbReference type="EMBL" id="JACQXR010000163">
    <property type="protein sequence ID" value="MBI4727854.1"/>
    <property type="molecule type" value="Genomic_DNA"/>
</dbReference>
<dbReference type="Proteomes" id="UP000736328">
    <property type="component" value="Unassembled WGS sequence"/>
</dbReference>
<reference evidence="1" key="1">
    <citation type="submission" date="2020-07" db="EMBL/GenBank/DDBJ databases">
        <title>Huge and variable diversity of episymbiotic CPR bacteria and DPANN archaea in groundwater ecosystems.</title>
        <authorList>
            <person name="He C.Y."/>
            <person name="Keren R."/>
            <person name="Whittaker M."/>
            <person name="Farag I.F."/>
            <person name="Doudna J."/>
            <person name="Cate J.H.D."/>
            <person name="Banfield J.F."/>
        </authorList>
    </citation>
    <scope>NUCLEOTIDE SEQUENCE</scope>
    <source>
        <strain evidence="1">NC_groundwater_1520_Pr4_B-0.1um_53_5</strain>
    </source>
</reference>
<protein>
    <submittedName>
        <fullName evidence="1">Uncharacterized protein</fullName>
    </submittedName>
</protein>
<dbReference type="AlphaFoldDB" id="A0A933IED2"/>
<organism evidence="1 2">
    <name type="scientific">candidate division TA06 bacterium</name>
    <dbReference type="NCBI Taxonomy" id="2250710"/>
    <lineage>
        <taxon>Bacteria</taxon>
        <taxon>Bacteria division TA06</taxon>
    </lineage>
</organism>
<sequence>MKGKPDSRITVEISFIYVYPLKSFPFDEETYLSDIRTVARNIARILPHHSISPAQTIGDIMASATTPDKKTSINAVLNALGTPDPEMALAVQEI</sequence>
<evidence type="ECO:0000313" key="2">
    <source>
        <dbReference type="Proteomes" id="UP000736328"/>
    </source>
</evidence>
<proteinExistence type="predicted"/>